<evidence type="ECO:0000313" key="2">
    <source>
        <dbReference type="EMBL" id="MDQ0158948.1"/>
    </source>
</evidence>
<evidence type="ECO:0008006" key="4">
    <source>
        <dbReference type="Google" id="ProtNLM"/>
    </source>
</evidence>
<gene>
    <name evidence="2" type="ORF">J2S77_000912</name>
</gene>
<name>A0ABT9VDC9_9BACI</name>
<dbReference type="EMBL" id="JAUSTQ010000003">
    <property type="protein sequence ID" value="MDQ0158948.1"/>
    <property type="molecule type" value="Genomic_DNA"/>
</dbReference>
<proteinExistence type="predicted"/>
<organism evidence="2 3">
    <name type="scientific">Alkalibacillus salilacus</name>
    <dbReference type="NCBI Taxonomy" id="284582"/>
    <lineage>
        <taxon>Bacteria</taxon>
        <taxon>Bacillati</taxon>
        <taxon>Bacillota</taxon>
        <taxon>Bacilli</taxon>
        <taxon>Bacillales</taxon>
        <taxon>Bacillaceae</taxon>
        <taxon>Alkalibacillus</taxon>
    </lineage>
</organism>
<evidence type="ECO:0000256" key="1">
    <source>
        <dbReference type="SAM" id="Phobius"/>
    </source>
</evidence>
<keyword evidence="3" id="KW-1185">Reference proteome</keyword>
<dbReference type="InterPro" id="IPR032111">
    <property type="entry name" value="Clostridium_phage_holin"/>
</dbReference>
<feature type="transmembrane region" description="Helical" evidence="1">
    <location>
        <begin position="35"/>
        <end position="52"/>
    </location>
</feature>
<dbReference type="Proteomes" id="UP001224359">
    <property type="component" value="Unassembled WGS sequence"/>
</dbReference>
<dbReference type="RefSeq" id="WP_306975060.1">
    <property type="nucleotide sequence ID" value="NZ_JAUSTQ010000003.1"/>
</dbReference>
<dbReference type="Pfam" id="PF16079">
    <property type="entry name" value="Phage_holin_5_2"/>
    <property type="match status" value="1"/>
</dbReference>
<keyword evidence="1" id="KW-1133">Transmembrane helix</keyword>
<keyword evidence="1" id="KW-0472">Membrane</keyword>
<evidence type="ECO:0000313" key="3">
    <source>
        <dbReference type="Proteomes" id="UP001224359"/>
    </source>
</evidence>
<sequence>MEIMDYVVEKALILIPVLMIIGKMIKQMEIVPNKFIPAILLAIGLGLSLLLFGLNVDAVVQGVLVTGASVYVHQVIKQKDKEE</sequence>
<comment type="caution">
    <text evidence="2">The sequence shown here is derived from an EMBL/GenBank/DDBJ whole genome shotgun (WGS) entry which is preliminary data.</text>
</comment>
<keyword evidence="1" id="KW-0812">Transmembrane</keyword>
<feature type="transmembrane region" description="Helical" evidence="1">
    <location>
        <begin position="6"/>
        <end position="23"/>
    </location>
</feature>
<reference evidence="2 3" key="1">
    <citation type="submission" date="2023-07" db="EMBL/GenBank/DDBJ databases">
        <title>Genomic Encyclopedia of Type Strains, Phase IV (KMG-IV): sequencing the most valuable type-strain genomes for metagenomic binning, comparative biology and taxonomic classification.</title>
        <authorList>
            <person name="Goeker M."/>
        </authorList>
    </citation>
    <scope>NUCLEOTIDE SEQUENCE [LARGE SCALE GENOMIC DNA]</scope>
    <source>
        <strain evidence="2 3">DSM 16460</strain>
    </source>
</reference>
<accession>A0ABT9VDC9</accession>
<protein>
    <recommendedName>
        <fullName evidence="4">Holin</fullName>
    </recommendedName>
</protein>